<dbReference type="InterPro" id="IPR010583">
    <property type="entry name" value="MipA"/>
</dbReference>
<reference evidence="7 8" key="1">
    <citation type="submission" date="2017-05" db="EMBL/GenBank/DDBJ databases">
        <authorList>
            <person name="Varghese N."/>
            <person name="Submissions S."/>
        </authorList>
    </citation>
    <scope>NUCLEOTIDE SEQUENCE [LARGE SCALE GENOMIC DNA]</scope>
    <source>
        <strain evidence="7 8">SM16</strain>
    </source>
</reference>
<comment type="similarity">
    <text evidence="2">Belongs to the MipA/OmpV family.</text>
</comment>
<evidence type="ECO:0000256" key="2">
    <source>
        <dbReference type="ARBA" id="ARBA00005722"/>
    </source>
</evidence>
<feature type="chain" id="PRO_5045699414" evidence="6">
    <location>
        <begin position="24"/>
        <end position="281"/>
    </location>
</feature>
<accession>A0ABY1Q7L7</accession>
<feature type="signal peptide" evidence="6">
    <location>
        <begin position="1"/>
        <end position="23"/>
    </location>
</feature>
<keyword evidence="8" id="KW-1185">Reference proteome</keyword>
<protein>
    <submittedName>
        <fullName evidence="7">Outer membrane scaffolding protein for murein synthesis, MipA/OmpV family</fullName>
    </submittedName>
</protein>
<dbReference type="EMBL" id="FXUI01000003">
    <property type="protein sequence ID" value="SMP62123.1"/>
    <property type="molecule type" value="Genomic_DNA"/>
</dbReference>
<comment type="caution">
    <text evidence="7">The sequence shown here is derived from an EMBL/GenBank/DDBJ whole genome shotgun (WGS) entry which is preliminary data.</text>
</comment>
<comment type="subcellular location">
    <subcellularLocation>
        <location evidence="1">Cell outer membrane</location>
    </subcellularLocation>
</comment>
<dbReference type="RefSeq" id="WP_233203712.1">
    <property type="nucleotide sequence ID" value="NZ_FXUI01000003.1"/>
</dbReference>
<dbReference type="PANTHER" id="PTHR38776:SF1">
    <property type="entry name" value="MLTA-INTERACTING PROTEIN-RELATED"/>
    <property type="match status" value="1"/>
</dbReference>
<evidence type="ECO:0000256" key="1">
    <source>
        <dbReference type="ARBA" id="ARBA00004442"/>
    </source>
</evidence>
<dbReference type="Pfam" id="PF06629">
    <property type="entry name" value="MipA"/>
    <property type="match status" value="1"/>
</dbReference>
<evidence type="ECO:0000256" key="3">
    <source>
        <dbReference type="ARBA" id="ARBA00022729"/>
    </source>
</evidence>
<evidence type="ECO:0000256" key="4">
    <source>
        <dbReference type="ARBA" id="ARBA00023136"/>
    </source>
</evidence>
<name>A0ABY1Q7L7_9SPHN</name>
<dbReference type="Proteomes" id="UP001157910">
    <property type="component" value="Unassembled WGS sequence"/>
</dbReference>
<evidence type="ECO:0000313" key="8">
    <source>
        <dbReference type="Proteomes" id="UP001157910"/>
    </source>
</evidence>
<organism evidence="7 8">
    <name type="scientific">Novosphingobium panipatense</name>
    <dbReference type="NCBI Taxonomy" id="428991"/>
    <lineage>
        <taxon>Bacteria</taxon>
        <taxon>Pseudomonadati</taxon>
        <taxon>Pseudomonadota</taxon>
        <taxon>Alphaproteobacteria</taxon>
        <taxon>Sphingomonadales</taxon>
        <taxon>Sphingomonadaceae</taxon>
        <taxon>Novosphingobium</taxon>
    </lineage>
</organism>
<proteinExistence type="inferred from homology"/>
<gene>
    <name evidence="7" type="ORF">SAMN06296065_103405</name>
</gene>
<evidence type="ECO:0000313" key="7">
    <source>
        <dbReference type="EMBL" id="SMP62123.1"/>
    </source>
</evidence>
<sequence length="281" mass="29740">MLSRLAPSLLAVCAALLSMPLAAQEAPEENVLDGDHLTVGVGAIYLPSYRGSDDYRVQPVPLVRGRFKGIDINPRPAGVALDFIPDDRDSGFGFSLGPVGTVASNRNGGIKDDVVRAAGKLDVAIELGASAGVTKYKLLHEYDSLTLSTDVKWDVNGAYKGMTWSPAISYATPLSPALFAVLAISARHVDDDFARYYYSVTPGQSAASGLPVYNAKGGWDSANVSLLTAYDLSGDVRDGGFSLFGVANYSRMLNDGKDTPFTSLRGSANQWLVGAGVAYTF</sequence>
<dbReference type="PANTHER" id="PTHR38776">
    <property type="entry name" value="MLTA-INTERACTING PROTEIN-RELATED"/>
    <property type="match status" value="1"/>
</dbReference>
<keyword evidence="5" id="KW-0998">Cell outer membrane</keyword>
<evidence type="ECO:0000256" key="5">
    <source>
        <dbReference type="ARBA" id="ARBA00023237"/>
    </source>
</evidence>
<keyword evidence="3 6" id="KW-0732">Signal</keyword>
<keyword evidence="4" id="KW-0472">Membrane</keyword>
<evidence type="ECO:0000256" key="6">
    <source>
        <dbReference type="SAM" id="SignalP"/>
    </source>
</evidence>